<protein>
    <submittedName>
        <fullName evidence="2">Uncharacterized protein</fullName>
    </submittedName>
</protein>
<dbReference type="Proteomes" id="UP000076552">
    <property type="component" value="Unassembled WGS sequence"/>
</dbReference>
<name>A0A166RKQ9_9PEZI</name>
<keyword evidence="3" id="KW-1185">Reference proteome</keyword>
<organism evidence="2 3">
    <name type="scientific">Colletotrichum tofieldiae</name>
    <dbReference type="NCBI Taxonomy" id="708197"/>
    <lineage>
        <taxon>Eukaryota</taxon>
        <taxon>Fungi</taxon>
        <taxon>Dikarya</taxon>
        <taxon>Ascomycota</taxon>
        <taxon>Pezizomycotina</taxon>
        <taxon>Sordariomycetes</taxon>
        <taxon>Hypocreomycetidae</taxon>
        <taxon>Glomerellales</taxon>
        <taxon>Glomerellaceae</taxon>
        <taxon>Colletotrichum</taxon>
        <taxon>Colletotrichum spaethianum species complex</taxon>
    </lineage>
</organism>
<dbReference type="AlphaFoldDB" id="A0A166RKQ9"/>
<reference evidence="2 3" key="1">
    <citation type="submission" date="2015-06" db="EMBL/GenBank/DDBJ databases">
        <title>Survival trade-offs in plant roots during colonization by closely related pathogenic and mutualistic fungi.</title>
        <authorList>
            <person name="Hacquard S."/>
            <person name="Kracher B."/>
            <person name="Hiruma K."/>
            <person name="Weinman A."/>
            <person name="Muench P."/>
            <person name="Garrido Oter R."/>
            <person name="Ver Loren van Themaat E."/>
            <person name="Dallerey J.-F."/>
            <person name="Damm U."/>
            <person name="Henrissat B."/>
            <person name="Lespinet O."/>
            <person name="Thon M."/>
            <person name="Kemen E."/>
            <person name="McHardy A.C."/>
            <person name="Schulze-Lefert P."/>
            <person name="O'Connell R.J."/>
        </authorList>
    </citation>
    <scope>NUCLEOTIDE SEQUENCE [LARGE SCALE GENOMIC DNA]</scope>
    <source>
        <strain evidence="2 3">0861</strain>
    </source>
</reference>
<accession>A0A166RKQ9</accession>
<gene>
    <name evidence="2" type="ORF">CT0861_13269</name>
</gene>
<dbReference type="EMBL" id="LFIV01000108">
    <property type="protein sequence ID" value="KZL69390.1"/>
    <property type="molecule type" value="Genomic_DNA"/>
</dbReference>
<feature type="non-terminal residue" evidence="2">
    <location>
        <position position="36"/>
    </location>
</feature>
<comment type="caution">
    <text evidence="2">The sequence shown here is derived from an EMBL/GenBank/DDBJ whole genome shotgun (WGS) entry which is preliminary data.</text>
</comment>
<feature type="compositionally biased region" description="Basic residues" evidence="1">
    <location>
        <begin position="1"/>
        <end position="14"/>
    </location>
</feature>
<evidence type="ECO:0000313" key="3">
    <source>
        <dbReference type="Proteomes" id="UP000076552"/>
    </source>
</evidence>
<feature type="non-terminal residue" evidence="2">
    <location>
        <position position="1"/>
    </location>
</feature>
<evidence type="ECO:0000313" key="2">
    <source>
        <dbReference type="EMBL" id="KZL69390.1"/>
    </source>
</evidence>
<evidence type="ECO:0000256" key="1">
    <source>
        <dbReference type="SAM" id="MobiDB-lite"/>
    </source>
</evidence>
<sequence>NKKLPSPKSSRKSSRSSASSRATRNPKPASKAVPTT</sequence>
<proteinExistence type="predicted"/>
<feature type="region of interest" description="Disordered" evidence="1">
    <location>
        <begin position="1"/>
        <end position="36"/>
    </location>
</feature>